<evidence type="ECO:0000313" key="2">
    <source>
        <dbReference type="Proteomes" id="UP000828941"/>
    </source>
</evidence>
<proteinExistence type="predicted"/>
<accession>A0ACB9L8Q2</accession>
<sequence length="698" mass="77476">MEVNNKGPAPPANDSDASPAVHKDTTAMVANNKDAVPPATTLPPPVGKNTVKKNVLLSSDSDDDKFDDDEFSDDEGTPMIDKYGTNLTKLAQEDKLNLLDGKEELVERVIQILCRRNKHSPCLIGYPGVWKTSIIEGLAKKIQSGMVPQRLKDKKVISFTAKEPGSFGTYYPGNPMFFPWSLVMKEIERSGDMIVFFDERYTLSSVGFFQSAVAKGDIQCIGATHHLGEYTTNSVLRGLLQSVEVPEPSTDEAIKILKGVCGSYETHHKVSYTEEALVAAVKLSSEYIISKNNDIFSKYNGPLLDMAIDLVDEAGSRVQLLQGQAIDSKDKDQSSQLNQLKSTMKIDTYHNNDDKPTMVKKKDVLHVLSSRIGIPVHEFPPDLPERLLRLEETLHGIIIGQDKAFAAIGDAIRRSKVGLKGFKRPTASFLFTGPVGVGKTEVAKVLAKQCFGSEDFIVQFDMNVYKEKHQVSRLIGSPPGYIGAQLTEAIRFKPQTVLLFSNIEAAHPDILDFMLQILDDAMLKAKKGYPVDFTRTIIIFTSNVGSDVINKRSSHKADKGKIDNLVMEKVKKCFRAEFLHRIDEVIIFKQPSKKEVTQIADLMFQEVGNKLKGKGIKLIVSDKFKKRVATAGYSPSHGARHLRRIITEQLENHLARKLLSKEIKDGDSVFVDVGFGANKNVLDEPSFEGKKNWCCLFG</sequence>
<dbReference type="Proteomes" id="UP000828941">
    <property type="component" value="Chromosome 12"/>
</dbReference>
<name>A0ACB9L8Q2_BAUVA</name>
<gene>
    <name evidence="1" type="ORF">L6164_029104</name>
</gene>
<protein>
    <submittedName>
        <fullName evidence="1">Uncharacterized protein</fullName>
    </submittedName>
</protein>
<keyword evidence="2" id="KW-1185">Reference proteome</keyword>
<organism evidence="1 2">
    <name type="scientific">Bauhinia variegata</name>
    <name type="common">Purple orchid tree</name>
    <name type="synonym">Phanera variegata</name>
    <dbReference type="NCBI Taxonomy" id="167791"/>
    <lineage>
        <taxon>Eukaryota</taxon>
        <taxon>Viridiplantae</taxon>
        <taxon>Streptophyta</taxon>
        <taxon>Embryophyta</taxon>
        <taxon>Tracheophyta</taxon>
        <taxon>Spermatophyta</taxon>
        <taxon>Magnoliopsida</taxon>
        <taxon>eudicotyledons</taxon>
        <taxon>Gunneridae</taxon>
        <taxon>Pentapetalae</taxon>
        <taxon>rosids</taxon>
        <taxon>fabids</taxon>
        <taxon>Fabales</taxon>
        <taxon>Fabaceae</taxon>
        <taxon>Cercidoideae</taxon>
        <taxon>Cercideae</taxon>
        <taxon>Bauhiniinae</taxon>
        <taxon>Bauhinia</taxon>
    </lineage>
</organism>
<reference evidence="1 2" key="1">
    <citation type="journal article" date="2022" name="DNA Res.">
        <title>Chromosomal-level genome assembly of the orchid tree Bauhinia variegata (Leguminosae; Cercidoideae) supports the allotetraploid origin hypothesis of Bauhinia.</title>
        <authorList>
            <person name="Zhong Y."/>
            <person name="Chen Y."/>
            <person name="Zheng D."/>
            <person name="Pang J."/>
            <person name="Liu Y."/>
            <person name="Luo S."/>
            <person name="Meng S."/>
            <person name="Qian L."/>
            <person name="Wei D."/>
            <person name="Dai S."/>
            <person name="Zhou R."/>
        </authorList>
    </citation>
    <scope>NUCLEOTIDE SEQUENCE [LARGE SCALE GENOMIC DNA]</scope>
    <source>
        <strain evidence="1">BV-YZ2020</strain>
    </source>
</reference>
<comment type="caution">
    <text evidence="1">The sequence shown here is derived from an EMBL/GenBank/DDBJ whole genome shotgun (WGS) entry which is preliminary data.</text>
</comment>
<dbReference type="EMBL" id="CM039437">
    <property type="protein sequence ID" value="KAI4305757.1"/>
    <property type="molecule type" value="Genomic_DNA"/>
</dbReference>
<evidence type="ECO:0000313" key="1">
    <source>
        <dbReference type="EMBL" id="KAI4305757.1"/>
    </source>
</evidence>